<dbReference type="Proteomes" id="UP000219602">
    <property type="component" value="Chromosome 13"/>
</dbReference>
<dbReference type="AlphaFoldDB" id="A0A2H3GBG4"/>
<name>A0A2H3GBG4_FUSOX</name>
<feature type="region of interest" description="Disordered" evidence="1">
    <location>
        <begin position="1"/>
        <end position="61"/>
    </location>
</feature>
<reference evidence="2 3" key="2">
    <citation type="journal article" date="2017" name="Sci. Rep.">
        <title>A mobile pathogenicity chromosome in Fusarium oxysporum for infection of multiple cucurbit species.</title>
        <authorList>
            <person name="van Dam P."/>
            <person name="Fokkens L."/>
            <person name="Ayukawa Y."/>
            <person name="van der Gragt M."/>
            <person name="Ter Horst A."/>
            <person name="Brankovics B."/>
            <person name="Houterman P.M."/>
            <person name="Arie T."/>
            <person name="Rep M."/>
        </authorList>
    </citation>
    <scope>NUCLEOTIDE SEQUENCE [LARGE SCALE GENOMIC DNA]</scope>
    <source>
        <strain evidence="2 3">Forc016</strain>
    </source>
</reference>
<evidence type="ECO:0000313" key="3">
    <source>
        <dbReference type="Proteomes" id="UP000219602"/>
    </source>
</evidence>
<protein>
    <submittedName>
        <fullName evidence="2">Uncharacterized protein</fullName>
    </submittedName>
</protein>
<evidence type="ECO:0000256" key="1">
    <source>
        <dbReference type="SAM" id="MobiDB-lite"/>
    </source>
</evidence>
<accession>A0A2H3GBG4</accession>
<proteinExistence type="predicted"/>
<feature type="compositionally biased region" description="Basic and acidic residues" evidence="1">
    <location>
        <begin position="170"/>
        <end position="179"/>
    </location>
</feature>
<evidence type="ECO:0000313" key="2">
    <source>
        <dbReference type="EMBL" id="PCD23143.1"/>
    </source>
</evidence>
<feature type="region of interest" description="Disordered" evidence="1">
    <location>
        <begin position="158"/>
        <end position="179"/>
    </location>
</feature>
<feature type="compositionally biased region" description="Pro residues" evidence="1">
    <location>
        <begin position="47"/>
        <end position="57"/>
    </location>
</feature>
<comment type="caution">
    <text evidence="2">The sequence shown here is derived from an EMBL/GenBank/DDBJ whole genome shotgun (WGS) entry which is preliminary data.</text>
</comment>
<organism evidence="2 3">
    <name type="scientific">Fusarium oxysporum f. sp. radicis-cucumerinum</name>
    <dbReference type="NCBI Taxonomy" id="327505"/>
    <lineage>
        <taxon>Eukaryota</taxon>
        <taxon>Fungi</taxon>
        <taxon>Dikarya</taxon>
        <taxon>Ascomycota</taxon>
        <taxon>Pezizomycotina</taxon>
        <taxon>Sordariomycetes</taxon>
        <taxon>Hypocreomycetidae</taxon>
        <taxon>Hypocreales</taxon>
        <taxon>Nectriaceae</taxon>
        <taxon>Fusarium</taxon>
        <taxon>Fusarium oxysporum species complex</taxon>
    </lineage>
</organism>
<sequence>MATINGTELRRSSRHSKTPRPSIERADSSQPDPKRRRSAGSQRPKPEAPPSPAPPPNISDEILVAPARNAVRGIEASAGDGIGEEVSEPSISPPLPWHEKVQAALEQELDAYDGSGGRKGGTRCMVELLSLGPHAIPGWGAARFNALYSAAHGTTIANDGDSANGQLEAEGGHMEMDVD</sequence>
<feature type="region of interest" description="Disordered" evidence="1">
    <location>
        <begin position="75"/>
        <end position="95"/>
    </location>
</feature>
<reference evidence="2 3" key="1">
    <citation type="journal article" date="2016" name="Environ. Microbiol.">
        <title>Effector profiles distinguish formae speciales of Fusarium oxysporum.</title>
        <authorList>
            <person name="van Dam P."/>
            <person name="Fokkens L."/>
            <person name="Schmidt S.M."/>
            <person name="Linmans J.H."/>
            <person name="Kistler H.C."/>
            <person name="Ma L.J."/>
            <person name="Rep M."/>
        </authorList>
    </citation>
    <scope>NUCLEOTIDE SEQUENCE [LARGE SCALE GENOMIC DNA]</scope>
    <source>
        <strain evidence="2 3">Forc016</strain>
    </source>
</reference>
<dbReference type="EMBL" id="MABQ02000011">
    <property type="protein sequence ID" value="PCD23143.1"/>
    <property type="molecule type" value="Genomic_DNA"/>
</dbReference>
<gene>
    <name evidence="2" type="ORF">AU210_014667</name>
</gene>